<dbReference type="InterPro" id="IPR036291">
    <property type="entry name" value="NAD(P)-bd_dom_sf"/>
</dbReference>
<proteinExistence type="inferred from homology"/>
<dbReference type="Gene3D" id="3.40.50.720">
    <property type="entry name" value="NAD(P)-binding Rossmann-like Domain"/>
    <property type="match status" value="1"/>
</dbReference>
<dbReference type="Proteomes" id="UP000537126">
    <property type="component" value="Unassembled WGS sequence"/>
</dbReference>
<organism evidence="2 3">
    <name type="scientific">Thermonema lapsum</name>
    <dbReference type="NCBI Taxonomy" id="28195"/>
    <lineage>
        <taxon>Bacteria</taxon>
        <taxon>Pseudomonadati</taxon>
        <taxon>Bacteroidota</taxon>
        <taxon>Cytophagia</taxon>
        <taxon>Cytophagales</taxon>
        <taxon>Thermonemataceae</taxon>
        <taxon>Thermonema</taxon>
    </lineage>
</organism>
<evidence type="ECO:0000256" key="1">
    <source>
        <dbReference type="ARBA" id="ARBA00006484"/>
    </source>
</evidence>
<accession>A0A846MMG9</accession>
<gene>
    <name evidence="2" type="ORF">FHS56_000229</name>
</gene>
<dbReference type="PRINTS" id="PR00081">
    <property type="entry name" value="GDHRDH"/>
</dbReference>
<sequence length="252" mass="27918">MFTIDLSTQTVLLTGAGRGIGRAIVDALLDAGAWVIAHYHRTPIDFEHPKLCTLSFNLNQIEEIPAFWNACLELQQQHRMPSIQGLVLNAAVALSAPLDMPYGQWLDAWQQTLRVNVTAAAALAKEVLAYFRLQRKGRFVWIASRAAFRGDTPEYWAYAASKSAMLGVSRSIARFHGKEGIRSFALAPGFTMTDMAQDFIDAYGEDYVKNDIALEHITQPRDVALWVPWLLSGHADHATGATIDVNAGSYIR</sequence>
<dbReference type="Pfam" id="PF13561">
    <property type="entry name" value="adh_short_C2"/>
    <property type="match status" value="1"/>
</dbReference>
<dbReference type="InterPro" id="IPR002347">
    <property type="entry name" value="SDR_fam"/>
</dbReference>
<comment type="caution">
    <text evidence="2">The sequence shown here is derived from an EMBL/GenBank/DDBJ whole genome shotgun (WGS) entry which is preliminary data.</text>
</comment>
<dbReference type="AlphaFoldDB" id="A0A846MMG9"/>
<evidence type="ECO:0000313" key="2">
    <source>
        <dbReference type="EMBL" id="NIK72743.1"/>
    </source>
</evidence>
<dbReference type="SUPFAM" id="SSF51735">
    <property type="entry name" value="NAD(P)-binding Rossmann-fold domains"/>
    <property type="match status" value="1"/>
</dbReference>
<protein>
    <submittedName>
        <fullName evidence="2">NAD(P)-dependent dehydrogenase (Short-subunit alcohol dehydrogenase family)</fullName>
    </submittedName>
</protein>
<keyword evidence="3" id="KW-1185">Reference proteome</keyword>
<dbReference type="EMBL" id="JAASRN010000001">
    <property type="protein sequence ID" value="NIK72743.1"/>
    <property type="molecule type" value="Genomic_DNA"/>
</dbReference>
<dbReference type="GO" id="GO:0016616">
    <property type="term" value="F:oxidoreductase activity, acting on the CH-OH group of donors, NAD or NADP as acceptor"/>
    <property type="evidence" value="ECO:0007669"/>
    <property type="project" value="TreeGrafter"/>
</dbReference>
<name>A0A846MMG9_9BACT</name>
<dbReference type="RefSeq" id="WP_166918051.1">
    <property type="nucleotide sequence ID" value="NZ_JAASRN010000001.1"/>
</dbReference>
<reference evidence="2 3" key="1">
    <citation type="submission" date="2020-03" db="EMBL/GenBank/DDBJ databases">
        <title>Genomic Encyclopedia of Type Strains, Phase IV (KMG-IV): sequencing the most valuable type-strain genomes for metagenomic binning, comparative biology and taxonomic classification.</title>
        <authorList>
            <person name="Goeker M."/>
        </authorList>
    </citation>
    <scope>NUCLEOTIDE SEQUENCE [LARGE SCALE GENOMIC DNA]</scope>
    <source>
        <strain evidence="2 3">DSM 5718</strain>
    </source>
</reference>
<dbReference type="CDD" id="cd05233">
    <property type="entry name" value="SDR_c"/>
    <property type="match status" value="1"/>
</dbReference>
<evidence type="ECO:0000313" key="3">
    <source>
        <dbReference type="Proteomes" id="UP000537126"/>
    </source>
</evidence>
<dbReference type="PANTHER" id="PTHR42760">
    <property type="entry name" value="SHORT-CHAIN DEHYDROGENASES/REDUCTASES FAMILY MEMBER"/>
    <property type="match status" value="1"/>
</dbReference>
<comment type="similarity">
    <text evidence="1">Belongs to the short-chain dehydrogenases/reductases (SDR) family.</text>
</comment>